<gene>
    <name evidence="2" type="ORF">ACFSUF_04520</name>
</gene>
<sequence length="167" mass="19749">MENIVYDRSFNANEWFTIAMIVIGGYAVWKLPRRFSPPAVLFHLLIGVFFGLLFDHTIAIPPYDFYDVGDQSKYQLLDVFSYAMYMPFGYIFIYFYELFKIRTSYLLIAYILLWSAMGIAVEWLSVLAGIFHYKNGYRIAYSIPVYITVTCIHLWIYCLLFKKNNVR</sequence>
<keyword evidence="1" id="KW-0812">Transmembrane</keyword>
<proteinExistence type="predicted"/>
<dbReference type="RefSeq" id="WP_377600566.1">
    <property type="nucleotide sequence ID" value="NZ_JBHUME010000005.1"/>
</dbReference>
<feature type="transmembrane region" description="Helical" evidence="1">
    <location>
        <begin position="12"/>
        <end position="29"/>
    </location>
</feature>
<name>A0ABW5PAY9_9BACL</name>
<feature type="transmembrane region" description="Helical" evidence="1">
    <location>
        <begin position="41"/>
        <end position="59"/>
    </location>
</feature>
<protein>
    <submittedName>
        <fullName evidence="2">Uncharacterized protein</fullName>
    </submittedName>
</protein>
<dbReference type="Proteomes" id="UP001597541">
    <property type="component" value="Unassembled WGS sequence"/>
</dbReference>
<accession>A0ABW5PAY9</accession>
<organism evidence="2 3">
    <name type="scientific">Paenibacillus gansuensis</name>
    <dbReference type="NCBI Taxonomy" id="306542"/>
    <lineage>
        <taxon>Bacteria</taxon>
        <taxon>Bacillati</taxon>
        <taxon>Bacillota</taxon>
        <taxon>Bacilli</taxon>
        <taxon>Bacillales</taxon>
        <taxon>Paenibacillaceae</taxon>
        <taxon>Paenibacillus</taxon>
    </lineage>
</organism>
<keyword evidence="1" id="KW-1133">Transmembrane helix</keyword>
<evidence type="ECO:0000313" key="3">
    <source>
        <dbReference type="Proteomes" id="UP001597541"/>
    </source>
</evidence>
<dbReference type="EMBL" id="JBHUME010000005">
    <property type="protein sequence ID" value="MFD2611683.1"/>
    <property type="molecule type" value="Genomic_DNA"/>
</dbReference>
<feature type="transmembrane region" description="Helical" evidence="1">
    <location>
        <begin position="108"/>
        <end position="133"/>
    </location>
</feature>
<evidence type="ECO:0000313" key="2">
    <source>
        <dbReference type="EMBL" id="MFD2611683.1"/>
    </source>
</evidence>
<keyword evidence="1" id="KW-0472">Membrane</keyword>
<reference evidence="3" key="1">
    <citation type="journal article" date="2019" name="Int. J. Syst. Evol. Microbiol.">
        <title>The Global Catalogue of Microorganisms (GCM) 10K type strain sequencing project: providing services to taxonomists for standard genome sequencing and annotation.</title>
        <authorList>
            <consortium name="The Broad Institute Genomics Platform"/>
            <consortium name="The Broad Institute Genome Sequencing Center for Infectious Disease"/>
            <person name="Wu L."/>
            <person name="Ma J."/>
        </authorList>
    </citation>
    <scope>NUCLEOTIDE SEQUENCE [LARGE SCALE GENOMIC DNA]</scope>
    <source>
        <strain evidence="3">KCTC 3950</strain>
    </source>
</reference>
<keyword evidence="3" id="KW-1185">Reference proteome</keyword>
<feature type="transmembrane region" description="Helical" evidence="1">
    <location>
        <begin position="139"/>
        <end position="161"/>
    </location>
</feature>
<feature type="transmembrane region" description="Helical" evidence="1">
    <location>
        <begin position="79"/>
        <end position="96"/>
    </location>
</feature>
<evidence type="ECO:0000256" key="1">
    <source>
        <dbReference type="SAM" id="Phobius"/>
    </source>
</evidence>
<comment type="caution">
    <text evidence="2">The sequence shown here is derived from an EMBL/GenBank/DDBJ whole genome shotgun (WGS) entry which is preliminary data.</text>
</comment>